<keyword evidence="1" id="KW-0472">Membrane</keyword>
<accession>A0A934HPH6</accession>
<gene>
    <name evidence="2" type="ORF">I6U51_04895</name>
</gene>
<evidence type="ECO:0000256" key="1">
    <source>
        <dbReference type="SAM" id="Phobius"/>
    </source>
</evidence>
<protein>
    <submittedName>
        <fullName evidence="2">DUF975 family protein</fullName>
    </submittedName>
</protein>
<keyword evidence="1" id="KW-1133">Transmembrane helix</keyword>
<dbReference type="Proteomes" id="UP000622687">
    <property type="component" value="Unassembled WGS sequence"/>
</dbReference>
<feature type="transmembrane region" description="Helical" evidence="1">
    <location>
        <begin position="21"/>
        <end position="42"/>
    </location>
</feature>
<dbReference type="PANTHER" id="PTHR40076">
    <property type="entry name" value="MEMBRANE PROTEIN-RELATED"/>
    <property type="match status" value="1"/>
</dbReference>
<feature type="transmembrane region" description="Helical" evidence="1">
    <location>
        <begin position="48"/>
        <end position="69"/>
    </location>
</feature>
<feature type="transmembrane region" description="Helical" evidence="1">
    <location>
        <begin position="89"/>
        <end position="121"/>
    </location>
</feature>
<keyword evidence="3" id="KW-1185">Reference proteome</keyword>
<evidence type="ECO:0000313" key="2">
    <source>
        <dbReference type="EMBL" id="MBI6872046.1"/>
    </source>
</evidence>
<dbReference type="AlphaFoldDB" id="A0A934HPH6"/>
<keyword evidence="1" id="KW-0812">Transmembrane</keyword>
<evidence type="ECO:0000313" key="3">
    <source>
        <dbReference type="Proteomes" id="UP000622687"/>
    </source>
</evidence>
<name>A0A934HPH6_9CLOT</name>
<dbReference type="EMBL" id="JAEEGB010000005">
    <property type="protein sequence ID" value="MBI6872046.1"/>
    <property type="molecule type" value="Genomic_DNA"/>
</dbReference>
<dbReference type="InterPro" id="IPR010380">
    <property type="entry name" value="DUF975"/>
</dbReference>
<organism evidence="2 3">
    <name type="scientific">Clostridium aciditolerans</name>
    <dbReference type="NCBI Taxonomy" id="339861"/>
    <lineage>
        <taxon>Bacteria</taxon>
        <taxon>Bacillati</taxon>
        <taxon>Bacillota</taxon>
        <taxon>Clostridia</taxon>
        <taxon>Eubacteriales</taxon>
        <taxon>Clostridiaceae</taxon>
        <taxon>Clostridium</taxon>
    </lineage>
</organism>
<dbReference type="Pfam" id="PF06161">
    <property type="entry name" value="DUF975"/>
    <property type="match status" value="1"/>
</dbReference>
<proteinExistence type="predicted"/>
<comment type="caution">
    <text evidence="2">The sequence shown here is derived from an EMBL/GenBank/DDBJ whole genome shotgun (WGS) entry which is preliminary data.</text>
</comment>
<dbReference type="RefSeq" id="WP_211141472.1">
    <property type="nucleotide sequence ID" value="NZ_JAEEGB010000005.1"/>
</dbReference>
<feature type="transmembrane region" description="Helical" evidence="1">
    <location>
        <begin position="155"/>
        <end position="180"/>
    </location>
</feature>
<reference evidence="2" key="1">
    <citation type="submission" date="2020-12" db="EMBL/GenBank/DDBJ databases">
        <title>Clostridium thailandense sp. nov., a novel acetogenic bacterium isolated from peat land soil in Thailand.</title>
        <authorList>
            <person name="Chaikitkaew S."/>
            <person name="Birkeland N.K."/>
        </authorList>
    </citation>
    <scope>NUCLEOTIDE SEQUENCE</scope>
    <source>
        <strain evidence="2">DSM 17425</strain>
    </source>
</reference>
<sequence length="201" mass="22618">MEQLGIIKSNAEIRESARKQLVGRWGPAILAYFIITIIVGLPGTIPDVGFIISLLIAGPFALGQTIYSIKFKRGEQVFIENIFDGFKRFSTAFVLQFLISLFVFLWSLLLIIPGVIAYLGYSQAFYILNDNPGLTATEALNRSKEMMKGYRGKFFMLQLSFLGWGILCILTLGIGFLWLVPYMNISFANFYDNLKNAHGSF</sequence>
<dbReference type="PANTHER" id="PTHR40076:SF1">
    <property type="entry name" value="MEMBRANE PROTEIN"/>
    <property type="match status" value="1"/>
</dbReference>